<name>A0A0F7TUQ7_PENBI</name>
<dbReference type="EMBL" id="CDHK01000006">
    <property type="protein sequence ID" value="CEJ58857.1"/>
    <property type="molecule type" value="Genomic_DNA"/>
</dbReference>
<reference evidence="2" key="1">
    <citation type="journal article" date="2015" name="Genome Announc.">
        <title>Draft genome sequence of the fungus Penicillium brasilianum MG11.</title>
        <authorList>
            <person name="Horn F."/>
            <person name="Linde J."/>
            <person name="Mattern D.J."/>
            <person name="Walther G."/>
            <person name="Guthke R."/>
            <person name="Brakhage A.A."/>
            <person name="Valiante V."/>
        </authorList>
    </citation>
    <scope>NUCLEOTIDE SEQUENCE [LARGE SCALE GENOMIC DNA]</scope>
    <source>
        <strain evidence="2">MG11</strain>
    </source>
</reference>
<evidence type="ECO:0000313" key="2">
    <source>
        <dbReference type="Proteomes" id="UP000042958"/>
    </source>
</evidence>
<proteinExistence type="predicted"/>
<dbReference type="Proteomes" id="UP000042958">
    <property type="component" value="Unassembled WGS sequence"/>
</dbReference>
<evidence type="ECO:0008006" key="3">
    <source>
        <dbReference type="Google" id="ProtNLM"/>
    </source>
</evidence>
<organism evidence="1 2">
    <name type="scientific">Penicillium brasilianum</name>
    <dbReference type="NCBI Taxonomy" id="104259"/>
    <lineage>
        <taxon>Eukaryota</taxon>
        <taxon>Fungi</taxon>
        <taxon>Dikarya</taxon>
        <taxon>Ascomycota</taxon>
        <taxon>Pezizomycotina</taxon>
        <taxon>Eurotiomycetes</taxon>
        <taxon>Eurotiomycetidae</taxon>
        <taxon>Eurotiales</taxon>
        <taxon>Aspergillaceae</taxon>
        <taxon>Penicillium</taxon>
    </lineage>
</organism>
<accession>A0A0F7TUQ7</accession>
<evidence type="ECO:0000313" key="1">
    <source>
        <dbReference type="EMBL" id="CEJ58857.1"/>
    </source>
</evidence>
<dbReference type="Gene3D" id="2.60.120.620">
    <property type="entry name" value="q2cbj1_9rhob like domain"/>
    <property type="match status" value="1"/>
</dbReference>
<dbReference type="OrthoDB" id="4664297at2759"/>
<dbReference type="SUPFAM" id="SSF51197">
    <property type="entry name" value="Clavaminate synthase-like"/>
    <property type="match status" value="1"/>
</dbReference>
<sequence length="369" mass="41955">MEEGVRLCQHRDTQTRSFISTSERWSSTENRYIDKAEDILSFPALSFTDIMASGNPPSHYNLSQDQIDHFMQHGYVRLTECFSREKAAKWTADVWTRLGYSSTDKSTWATERINMPEHRSEPVQTFAPKAWSAICELLGGEDRVAGHSATWNDAFIVNLGTEESEGKWPHPSELNGWHVDGDFFTHFLDSPEQGLLVIPLFTDIKEHAGGTMVCSDAIKKIAQHLYDNPEGVSPYMVPRGQPDDQSGDFYDDIVKECHEFHEMTGNVGDVILLHPLMLHSASVNSLRIPRIITNPPVSLNAPFNFDREDPSDYSIVERKTLQELGKDRLQGWAIKRGREAVTPLRLQVQERMKEQELKRLKTSLETPAV</sequence>
<protein>
    <recommendedName>
        <fullName evidence="3">Phytanoyl-CoA dioxygenase family protein</fullName>
    </recommendedName>
</protein>
<keyword evidence="2" id="KW-1185">Reference proteome</keyword>
<dbReference type="AlphaFoldDB" id="A0A0F7TUQ7"/>
<gene>
    <name evidence="1" type="ORF">PMG11_07503</name>
</gene>